<keyword evidence="3 5" id="KW-0195">Cyclin</keyword>
<gene>
    <name evidence="10" type="ORF">DCAR_001497</name>
</gene>
<evidence type="ECO:0000256" key="5">
    <source>
        <dbReference type="RuleBase" id="RU000383"/>
    </source>
</evidence>
<dbReference type="Gramene" id="KZN08841">
    <property type="protein sequence ID" value="KZN08841"/>
    <property type="gene ID" value="DCAR_001497"/>
</dbReference>
<dbReference type="AlphaFoldDB" id="A0A166GDM1"/>
<dbReference type="Pfam" id="PF02984">
    <property type="entry name" value="Cyclin_C"/>
    <property type="match status" value="1"/>
</dbReference>
<dbReference type="GO" id="GO:0016538">
    <property type="term" value="F:cyclin-dependent protein serine/threonine kinase regulator activity"/>
    <property type="evidence" value="ECO:0007669"/>
    <property type="project" value="InterPro"/>
</dbReference>
<dbReference type="SMART" id="SM00385">
    <property type="entry name" value="CYCLIN"/>
    <property type="match status" value="2"/>
</dbReference>
<evidence type="ECO:0000256" key="3">
    <source>
        <dbReference type="ARBA" id="ARBA00023127"/>
    </source>
</evidence>
<dbReference type="STRING" id="79200.A0A166GDM1"/>
<evidence type="ECO:0000259" key="9">
    <source>
        <dbReference type="SMART" id="SM01332"/>
    </source>
</evidence>
<evidence type="ECO:0000259" key="8">
    <source>
        <dbReference type="SMART" id="SM00385"/>
    </source>
</evidence>
<evidence type="ECO:0000256" key="6">
    <source>
        <dbReference type="SAM" id="MobiDB-lite"/>
    </source>
</evidence>
<dbReference type="InterPro" id="IPR036915">
    <property type="entry name" value="Cyclin-like_sf"/>
</dbReference>
<dbReference type="InterPro" id="IPR013763">
    <property type="entry name" value="Cyclin-like_dom"/>
</dbReference>
<comment type="caution">
    <text evidence="10">The sequence shown here is derived from an EMBL/GenBank/DDBJ whole genome shotgun (WGS) entry which is preliminary data.</text>
</comment>
<dbReference type="SMART" id="SM01332">
    <property type="entry name" value="Cyclin_C"/>
    <property type="match status" value="1"/>
</dbReference>
<feature type="domain" description="Cyclin-like" evidence="8">
    <location>
        <begin position="343"/>
        <end position="431"/>
    </location>
</feature>
<keyword evidence="2" id="KW-0132">Cell division</keyword>
<dbReference type="InterPro" id="IPR006671">
    <property type="entry name" value="Cyclin_N"/>
</dbReference>
<dbReference type="GO" id="GO:0044772">
    <property type="term" value="P:mitotic cell cycle phase transition"/>
    <property type="evidence" value="ECO:0007669"/>
    <property type="project" value="InterPro"/>
</dbReference>
<dbReference type="FunFam" id="1.10.472.10:FF:000167">
    <property type="entry name" value="Mitotic cyclin 6"/>
    <property type="match status" value="1"/>
</dbReference>
<keyword evidence="4" id="KW-0131">Cell cycle</keyword>
<dbReference type="PANTHER" id="PTHR10177">
    <property type="entry name" value="CYCLINS"/>
    <property type="match status" value="1"/>
</dbReference>
<reference evidence="10" key="1">
    <citation type="journal article" date="2016" name="Nat. Genet.">
        <title>A high-quality carrot genome assembly provides new insights into carotenoid accumulation and asterid genome evolution.</title>
        <authorList>
            <person name="Iorizzo M."/>
            <person name="Ellison S."/>
            <person name="Senalik D."/>
            <person name="Zeng P."/>
            <person name="Satapoomin P."/>
            <person name="Huang J."/>
            <person name="Bowman M."/>
            <person name="Iovene M."/>
            <person name="Sanseverino W."/>
            <person name="Cavagnaro P."/>
            <person name="Yildiz M."/>
            <person name="Macko-Podgorni A."/>
            <person name="Moranska E."/>
            <person name="Grzebelus E."/>
            <person name="Grzebelus D."/>
            <person name="Ashrafi H."/>
            <person name="Zheng Z."/>
            <person name="Cheng S."/>
            <person name="Spooner D."/>
            <person name="Van Deynze A."/>
            <person name="Simon P."/>
        </authorList>
    </citation>
    <scope>NUCLEOTIDE SEQUENCE [LARGE SCALE GENOMIC DNA]</scope>
    <source>
        <tissue evidence="10">Leaf</tissue>
    </source>
</reference>
<dbReference type="InterPro" id="IPR039361">
    <property type="entry name" value="Cyclin"/>
</dbReference>
<dbReference type="EMBL" id="LNRQ01000001">
    <property type="protein sequence ID" value="KZN08841.1"/>
    <property type="molecule type" value="Genomic_DNA"/>
</dbReference>
<protein>
    <recommendedName>
        <fullName evidence="11">Cyclin N-terminal domain-containing protein</fullName>
    </recommendedName>
</protein>
<keyword evidence="7" id="KW-1133">Transmembrane helix</keyword>
<dbReference type="GO" id="GO:0051301">
    <property type="term" value="P:cell division"/>
    <property type="evidence" value="ECO:0007669"/>
    <property type="project" value="UniProtKB-KW"/>
</dbReference>
<proteinExistence type="inferred from homology"/>
<feature type="region of interest" description="Disordered" evidence="6">
    <location>
        <begin position="29"/>
        <end position="58"/>
    </location>
</feature>
<comment type="similarity">
    <text evidence="1">Belongs to the cyclin family. Cyclin AB subfamily.</text>
</comment>
<sequence>MNKENIMASNSEQPNVRITRVRAKSLGTVGGLPASKPPVINDQNKVAGPDSERAATDGSNATVGYTACPQDKKRGALQDVTNMCHKKYNIDGSGAQQSYNQAGNGVAERNTKPVTGVFNHPHIQQGREARVTKESTQGVQKVGNLAVHGHGSADPMASNQASVLQAQFGRPLRQGEVVRQGIKGESSNGLHVTDIDSNYKDPEMCAIYAPAIYENHRVKELDRRPYFGYMEMQRDITHVMRGVLIDWLVEVSEEYNLVPDTLYLTANLIDQFLSRSFIERQRLQLLGVTCMLIASKFEEICPPSVREFCYITDNTYKRDEVLHMESQVLNILGFQLAVPTTKTFLRRFLQAAQSNYQAPRVQLEFLANYLAELTLPEYGFLWFLPSLIAAAAVFLARWMLDPSSQPWNPTLQHYTNYKVSDLKLAVFGLQQLHLNTNNSPLKAVREKYQQPKFRCVANFPIPKPLEEAFQQF</sequence>
<feature type="domain" description="Cyclin C-terminal" evidence="9">
    <location>
        <begin position="339"/>
        <end position="462"/>
    </location>
</feature>
<evidence type="ECO:0000313" key="10">
    <source>
        <dbReference type="EMBL" id="KZN08841.1"/>
    </source>
</evidence>
<organism evidence="10">
    <name type="scientific">Daucus carota subsp. sativus</name>
    <name type="common">Carrot</name>
    <dbReference type="NCBI Taxonomy" id="79200"/>
    <lineage>
        <taxon>Eukaryota</taxon>
        <taxon>Viridiplantae</taxon>
        <taxon>Streptophyta</taxon>
        <taxon>Embryophyta</taxon>
        <taxon>Tracheophyta</taxon>
        <taxon>Spermatophyta</taxon>
        <taxon>Magnoliopsida</taxon>
        <taxon>eudicotyledons</taxon>
        <taxon>Gunneridae</taxon>
        <taxon>Pentapetalae</taxon>
        <taxon>asterids</taxon>
        <taxon>campanulids</taxon>
        <taxon>Apiales</taxon>
        <taxon>Apiaceae</taxon>
        <taxon>Apioideae</taxon>
        <taxon>Scandiceae</taxon>
        <taxon>Daucinae</taxon>
        <taxon>Daucus</taxon>
        <taxon>Daucus sect. Daucus</taxon>
    </lineage>
</organism>
<feature type="transmembrane region" description="Helical" evidence="7">
    <location>
        <begin position="380"/>
        <end position="400"/>
    </location>
</feature>
<dbReference type="PIRSF" id="PIRSF001771">
    <property type="entry name" value="Cyclin_A_B_D_E"/>
    <property type="match status" value="1"/>
</dbReference>
<evidence type="ECO:0000256" key="7">
    <source>
        <dbReference type="SAM" id="Phobius"/>
    </source>
</evidence>
<feature type="domain" description="Cyclin-like" evidence="8">
    <location>
        <begin position="246"/>
        <end position="330"/>
    </location>
</feature>
<dbReference type="FunFam" id="1.10.472.10:FF:000013">
    <property type="entry name" value="Cyclin A1"/>
    <property type="match status" value="1"/>
</dbReference>
<keyword evidence="7" id="KW-0472">Membrane</keyword>
<evidence type="ECO:0000256" key="2">
    <source>
        <dbReference type="ARBA" id="ARBA00022618"/>
    </source>
</evidence>
<evidence type="ECO:0000256" key="4">
    <source>
        <dbReference type="ARBA" id="ARBA00023306"/>
    </source>
</evidence>
<dbReference type="CDD" id="cd20506">
    <property type="entry name" value="CYCLIN_AtCycA-like_rpt2"/>
    <property type="match status" value="1"/>
</dbReference>
<keyword evidence="7" id="KW-0812">Transmembrane</keyword>
<dbReference type="InterPro" id="IPR046965">
    <property type="entry name" value="Cyclin_A/B-like"/>
</dbReference>
<evidence type="ECO:0000256" key="1">
    <source>
        <dbReference type="ARBA" id="ARBA00006955"/>
    </source>
</evidence>
<accession>A0A166GDM1</accession>
<dbReference type="OMA" id="SNICCEN"/>
<dbReference type="Pfam" id="PF00134">
    <property type="entry name" value="Cyclin_N"/>
    <property type="match status" value="1"/>
</dbReference>
<dbReference type="Gene3D" id="1.10.472.10">
    <property type="entry name" value="Cyclin-like"/>
    <property type="match status" value="2"/>
</dbReference>
<name>A0A166GDM1_DAUCS</name>
<evidence type="ECO:0008006" key="11">
    <source>
        <dbReference type="Google" id="ProtNLM"/>
    </source>
</evidence>
<dbReference type="InterPro" id="IPR004367">
    <property type="entry name" value="Cyclin_C-dom"/>
</dbReference>
<dbReference type="SUPFAM" id="SSF47954">
    <property type="entry name" value="Cyclin-like"/>
    <property type="match status" value="2"/>
</dbReference>